<evidence type="ECO:0000313" key="1">
    <source>
        <dbReference type="EMBL" id="UPZ17546.1"/>
    </source>
</evidence>
<dbReference type="Proteomes" id="UP000829998">
    <property type="component" value="Chromosome"/>
</dbReference>
<sequence>MGDWNTLHFFSDKHFYEKVVPDLTGKGNLLKKYFDSKLGNYLLFHNSDNDKRITSVLEYCQFFDEDFKTHKLLYEIETRKKKPDEEYQTFMQKMLKDTDEFYKQNGTAADDLATVLTLIMFSECAAFNPHLILGRRIFSGNVGAKPKSVAEAIISQIDNSPCGFTHSYGSGIMNWITNEDLKLLWLDRSNLVPTNSKEYFNDFLKFIEIAIENDFGVVSGTNMRESILKLAENQNINIEVDLEKLGLQSVIIYDGN</sequence>
<keyword evidence="2" id="KW-1185">Reference proteome</keyword>
<organism evidence="1 2">
    <name type="scientific">Flavobacterium humidisoli</name>
    <dbReference type="NCBI Taxonomy" id="2937442"/>
    <lineage>
        <taxon>Bacteria</taxon>
        <taxon>Pseudomonadati</taxon>
        <taxon>Bacteroidota</taxon>
        <taxon>Flavobacteriia</taxon>
        <taxon>Flavobacteriales</taxon>
        <taxon>Flavobacteriaceae</taxon>
        <taxon>Flavobacterium</taxon>
    </lineage>
</organism>
<gene>
    <name evidence="1" type="ORF">M0M44_09375</name>
</gene>
<reference evidence="1 2" key="1">
    <citation type="submission" date="2022-04" db="EMBL/GenBank/DDBJ databases">
        <authorList>
            <person name="Ra J.-S."/>
            <person name="Kim S.-B."/>
        </authorList>
    </citation>
    <scope>NUCLEOTIDE SEQUENCE [LARGE SCALE GENOMIC DNA]</scope>
    <source>
        <strain evidence="1 2">MMS21-Er5</strain>
    </source>
</reference>
<proteinExistence type="predicted"/>
<evidence type="ECO:0000313" key="2">
    <source>
        <dbReference type="Proteomes" id="UP000829998"/>
    </source>
</evidence>
<accession>A0ABY4M0Z6</accession>
<name>A0ABY4M0Z6_9FLAO</name>
<dbReference type="RefSeq" id="WP_248729511.1">
    <property type="nucleotide sequence ID" value="NZ_CP096829.1"/>
</dbReference>
<dbReference type="EMBL" id="CP096829">
    <property type="protein sequence ID" value="UPZ17546.1"/>
    <property type="molecule type" value="Genomic_DNA"/>
</dbReference>
<protein>
    <submittedName>
        <fullName evidence="1">Uncharacterized protein</fullName>
    </submittedName>
</protein>